<dbReference type="AlphaFoldDB" id="A0A1H6M3G6"/>
<proteinExistence type="predicted"/>
<dbReference type="EMBL" id="FNXE01000039">
    <property type="protein sequence ID" value="SEH95714.1"/>
    <property type="molecule type" value="Genomic_DNA"/>
</dbReference>
<sequence>MNKIVYTWFPTIFAWMIGIGISQSNAQSTPQANFDTWCMGRYVIDLPKGTKVEAEYMTKGAKVNTLTNISFAQFLDTVATRRQSLNETPHNKGGSMLVDTDCITRDCITLVSWSSLSGRRVYNYETFQYLEEHQALYIFTGRGNADEEQRNKAAKVQRNSYGELRYRAPMEIPTEPGFCINEGLIMTSEPNREEYTAVMRLAEYPDVVVVLESYVTNNPGDFSDRATPFGLSAANFFHTKTLKNRNRSIGKAKGRERLTRSRMKKNGKTIYDFEWKTYGIAGSMEYPYMRLTLRTENGSSTPSLTGDKQALQLWESLLTSLRLRPY</sequence>
<keyword evidence="4" id="KW-1185">Reference proteome</keyword>
<organism evidence="3 4">
    <name type="scientific">Paenimyroides marinum</name>
    <dbReference type="NCBI Taxonomy" id="1159016"/>
    <lineage>
        <taxon>Bacteria</taxon>
        <taxon>Pseudomonadati</taxon>
        <taxon>Bacteroidota</taxon>
        <taxon>Flavobacteriia</taxon>
        <taxon>Flavobacteriales</taxon>
        <taxon>Flavobacteriaceae</taxon>
        <taxon>Paenimyroides</taxon>
    </lineage>
</organism>
<gene>
    <name evidence="3" type="ORF">SAMN02927937_02373</name>
</gene>
<feature type="domain" description="Tle cognate immunity protein 4 C-terminal" evidence="1">
    <location>
        <begin position="171"/>
        <end position="325"/>
    </location>
</feature>
<dbReference type="InterPro" id="IPR041290">
    <property type="entry name" value="Tli4_C"/>
</dbReference>
<feature type="domain" description="Tle cognate immunity protein 4 N-terminal" evidence="2">
    <location>
        <begin position="36"/>
        <end position="117"/>
    </location>
</feature>
<dbReference type="STRING" id="1159016.SAMN02927937_02373"/>
<dbReference type="Pfam" id="PF18426">
    <property type="entry name" value="Tli4_C"/>
    <property type="match status" value="1"/>
</dbReference>
<dbReference type="Proteomes" id="UP000199634">
    <property type="component" value="Unassembled WGS sequence"/>
</dbReference>
<accession>A0A1H6M3G6</accession>
<dbReference type="RefSeq" id="WP_091101195.1">
    <property type="nucleotide sequence ID" value="NZ_FNXE01000039.1"/>
</dbReference>
<evidence type="ECO:0000259" key="1">
    <source>
        <dbReference type="Pfam" id="PF18426"/>
    </source>
</evidence>
<evidence type="ECO:0000313" key="3">
    <source>
        <dbReference type="EMBL" id="SEH95714.1"/>
    </source>
</evidence>
<evidence type="ECO:0008006" key="5">
    <source>
        <dbReference type="Google" id="ProtNLM"/>
    </source>
</evidence>
<evidence type="ECO:0000313" key="4">
    <source>
        <dbReference type="Proteomes" id="UP000199634"/>
    </source>
</evidence>
<protein>
    <recommendedName>
        <fullName evidence="5">Tle cognate immunity protein 4 C-terminal domain-containing protein</fullName>
    </recommendedName>
</protein>
<dbReference type="Pfam" id="PF18443">
    <property type="entry name" value="Tli4_N"/>
    <property type="match status" value="1"/>
</dbReference>
<name>A0A1H6M3G6_9FLAO</name>
<dbReference type="InterPro" id="IPR040761">
    <property type="entry name" value="Tli4_N"/>
</dbReference>
<reference evidence="3 4" key="1">
    <citation type="submission" date="2016-10" db="EMBL/GenBank/DDBJ databases">
        <authorList>
            <person name="de Groot N.N."/>
        </authorList>
    </citation>
    <scope>NUCLEOTIDE SEQUENCE [LARGE SCALE GENOMIC DNA]</scope>
    <source>
        <strain evidence="3 4">CGMCC 1.10825</strain>
    </source>
</reference>
<evidence type="ECO:0000259" key="2">
    <source>
        <dbReference type="Pfam" id="PF18443"/>
    </source>
</evidence>
<dbReference type="OrthoDB" id="8752886at2"/>